<keyword evidence="2" id="KW-1185">Reference proteome</keyword>
<evidence type="ECO:0000313" key="1">
    <source>
        <dbReference type="EMBL" id="WRQ88297.1"/>
    </source>
</evidence>
<gene>
    <name evidence="1" type="ORF">K1X11_002695</name>
</gene>
<accession>A0ABZ1CAH1</accession>
<proteinExistence type="predicted"/>
<dbReference type="EMBL" id="CP139781">
    <property type="protein sequence ID" value="WRQ88297.1"/>
    <property type="molecule type" value="Genomic_DNA"/>
</dbReference>
<dbReference type="RefSeq" id="WP_221032418.1">
    <property type="nucleotide sequence ID" value="NZ_CP139781.1"/>
</dbReference>
<organism evidence="1 2">
    <name type="scientific">Actomonas aquatica</name>
    <dbReference type="NCBI Taxonomy" id="2866162"/>
    <lineage>
        <taxon>Bacteria</taxon>
        <taxon>Pseudomonadati</taxon>
        <taxon>Verrucomicrobiota</taxon>
        <taxon>Opitutia</taxon>
        <taxon>Opitutales</taxon>
        <taxon>Opitutaceae</taxon>
        <taxon>Actomonas</taxon>
    </lineage>
</organism>
<sequence>MTPLSKAQFVAALDTAGVDDTQKQRFHQALERTAPDGHQALLDWLGIPAAEAATIRAQSRD</sequence>
<reference evidence="1 2" key="1">
    <citation type="submission" date="2023-12" db="EMBL/GenBank/DDBJ databases">
        <title>Description of an unclassified Opitutus bacterium of Verrucomicrobiota.</title>
        <authorList>
            <person name="Zhang D.-F."/>
        </authorList>
    </citation>
    <scope>NUCLEOTIDE SEQUENCE [LARGE SCALE GENOMIC DNA]</scope>
    <source>
        <strain evidence="1 2">WL0086</strain>
    </source>
</reference>
<evidence type="ECO:0000313" key="2">
    <source>
        <dbReference type="Proteomes" id="UP000738431"/>
    </source>
</evidence>
<dbReference type="Proteomes" id="UP000738431">
    <property type="component" value="Chromosome"/>
</dbReference>
<name>A0ABZ1CAH1_9BACT</name>
<protein>
    <submittedName>
        <fullName evidence="1">Uncharacterized protein</fullName>
    </submittedName>
</protein>